<reference evidence="3 4" key="1">
    <citation type="submission" date="2020-08" db="EMBL/GenBank/DDBJ databases">
        <title>Genomic Encyclopedia of Type Strains, Phase III (KMG-III): the genomes of soil and plant-associated and newly described type strains.</title>
        <authorList>
            <person name="Whitman W."/>
        </authorList>
    </citation>
    <scope>NUCLEOTIDE SEQUENCE [LARGE SCALE GENOMIC DNA]</scope>
    <source>
        <strain evidence="3 4">CECT 8897</strain>
    </source>
</reference>
<evidence type="ECO:0000256" key="2">
    <source>
        <dbReference type="SAM" id="Phobius"/>
    </source>
</evidence>
<protein>
    <submittedName>
        <fullName evidence="3">Uncharacterized protein</fullName>
    </submittedName>
</protein>
<keyword evidence="1" id="KW-0175">Coiled coil</keyword>
<evidence type="ECO:0000313" key="4">
    <source>
        <dbReference type="Proteomes" id="UP000541535"/>
    </source>
</evidence>
<comment type="caution">
    <text evidence="3">The sequence shown here is derived from an EMBL/GenBank/DDBJ whole genome shotgun (WGS) entry which is preliminary data.</text>
</comment>
<dbReference type="RefSeq" id="WP_371871606.1">
    <property type="nucleotide sequence ID" value="NZ_JACHXD010000003.1"/>
</dbReference>
<accession>A0A7W5FT50</accession>
<dbReference type="EMBL" id="JACHXD010000003">
    <property type="protein sequence ID" value="MBB3118206.1"/>
    <property type="molecule type" value="Genomic_DNA"/>
</dbReference>
<evidence type="ECO:0000256" key="1">
    <source>
        <dbReference type="SAM" id="Coils"/>
    </source>
</evidence>
<feature type="transmembrane region" description="Helical" evidence="2">
    <location>
        <begin position="404"/>
        <end position="437"/>
    </location>
</feature>
<keyword evidence="2" id="KW-1133">Transmembrane helix</keyword>
<dbReference type="Proteomes" id="UP000541535">
    <property type="component" value="Unassembled WGS sequence"/>
</dbReference>
<feature type="coiled-coil region" evidence="1">
    <location>
        <begin position="318"/>
        <end position="349"/>
    </location>
</feature>
<keyword evidence="2" id="KW-0812">Transmembrane</keyword>
<name>A0A7W5FT50_9BURK</name>
<keyword evidence="2" id="KW-0472">Membrane</keyword>
<dbReference type="AlphaFoldDB" id="A0A7W5FT50"/>
<organism evidence="3 4">
    <name type="scientific">Pseudoduganella violacea</name>
    <dbReference type="NCBI Taxonomy" id="1715466"/>
    <lineage>
        <taxon>Bacteria</taxon>
        <taxon>Pseudomonadati</taxon>
        <taxon>Pseudomonadota</taxon>
        <taxon>Betaproteobacteria</taxon>
        <taxon>Burkholderiales</taxon>
        <taxon>Oxalobacteraceae</taxon>
        <taxon>Telluria group</taxon>
        <taxon>Pseudoduganella</taxon>
    </lineage>
</organism>
<keyword evidence="4" id="KW-1185">Reference proteome</keyword>
<sequence length="531" mass="57061">MNSIFGATVSSAAPAAVAAVPEHVVHIRSLDEYLCSDLGFHASLARAVGAVAAADGTLTLAQFAAITDIAGEGKASALFTAVVLNAIESGVTVDWALGTLGRASADTDAAARDGAFALVKPLLALQGRQARPLAHKFARALNLRLRPDQLFGLPPEDERRLLNNLGSQARKLVMGRGLVDAVADFGRSTGQAELLDHARGFKGGMPDQQQLLALVREAIAAISEGIAVYQENAGPVLACEAGASSLLMAASQLKRQVQQRLALVDSRVAYERRMLWQDIDDVVHDAGNAIELAITERLHTDQWKDEDVWDSIARDQFGQEMERRLDRVVRRKEEALELLNQDLRLFQADIRGGQSTALERQHHAALARLMPRLRIGTRLANRVDTAANVTLMGGAVAAAGTGTALYIFGMAVVLPAVAPVAPFVGGAVLLAGAFKWLNDGGRRKRSEIQDKRRAFEEGLRKRLNDADAVFCAQLDRIAASFHESAVQLLTPLLLEAEAAGRVQSMRKRIADKVISQSRAAISQLQADLARA</sequence>
<proteinExistence type="predicted"/>
<evidence type="ECO:0000313" key="3">
    <source>
        <dbReference type="EMBL" id="MBB3118206.1"/>
    </source>
</evidence>
<gene>
    <name evidence="3" type="ORF">FHS03_001237</name>
</gene>